<evidence type="ECO:0000256" key="2">
    <source>
        <dbReference type="SAM" id="MobiDB-lite"/>
    </source>
</evidence>
<dbReference type="Proteomes" id="UP001501436">
    <property type="component" value="Unassembled WGS sequence"/>
</dbReference>
<evidence type="ECO:0000313" key="4">
    <source>
        <dbReference type="Proteomes" id="UP001501436"/>
    </source>
</evidence>
<comment type="similarity">
    <text evidence="1">Belongs to the bacteroidetes fimbrillin superfamily. FimB/Mfa2 family.</text>
</comment>
<evidence type="ECO:0000313" key="3">
    <source>
        <dbReference type="EMBL" id="GAA4911618.1"/>
    </source>
</evidence>
<feature type="region of interest" description="Disordered" evidence="2">
    <location>
        <begin position="1"/>
        <end position="28"/>
    </location>
</feature>
<organism evidence="3 4">
    <name type="scientific">Mucilaginibacter defluvii</name>
    <dbReference type="NCBI Taxonomy" id="1196019"/>
    <lineage>
        <taxon>Bacteria</taxon>
        <taxon>Pseudomonadati</taxon>
        <taxon>Bacteroidota</taxon>
        <taxon>Sphingobacteriia</taxon>
        <taxon>Sphingobacteriales</taxon>
        <taxon>Sphingobacteriaceae</taxon>
        <taxon>Mucilaginibacter</taxon>
    </lineage>
</organism>
<keyword evidence="4" id="KW-1185">Reference proteome</keyword>
<accession>A0ABP9FSH3</accession>
<sequence length="289" mass="31626">MLLFASCKKDGKSPSKPDPQQPDTTGKTYSVSFNVGIDADSRLGTGLKKNSAKIDIQATEDIKSVASYLEYYVYNADGKIVSTIIQKAQTPNFGKISDTFSAGEYTMIVWASNTQPTQVSGDVVYPQGRDVFYKKVKFTVSSTSANTQQILLNRLVGQLQVKVLDTIPANAKRLTVSVLYDYGFSVQNGIVDGNPYKLDYNYDLKTEDIGKPNYIATTNVTNTRTSGFSVQIVCTTADGTKLSNMTVNKVTCQPNKRTILSGKIFANPTGSFEPVFNENWDPAGSTIEF</sequence>
<comment type="caution">
    <text evidence="3">The sequence shown here is derived from an EMBL/GenBank/DDBJ whole genome shotgun (WGS) entry which is preliminary data.</text>
</comment>
<dbReference type="Pfam" id="PF08842">
    <property type="entry name" value="Mfa2"/>
    <property type="match status" value="1"/>
</dbReference>
<reference evidence="4" key="1">
    <citation type="journal article" date="2019" name="Int. J. Syst. Evol. Microbiol.">
        <title>The Global Catalogue of Microorganisms (GCM) 10K type strain sequencing project: providing services to taxonomists for standard genome sequencing and annotation.</title>
        <authorList>
            <consortium name="The Broad Institute Genomics Platform"/>
            <consortium name="The Broad Institute Genome Sequencing Center for Infectious Disease"/>
            <person name="Wu L."/>
            <person name="Ma J."/>
        </authorList>
    </citation>
    <scope>NUCLEOTIDE SEQUENCE [LARGE SCALE GENOMIC DNA]</scope>
    <source>
        <strain evidence="4">JCM 18283</strain>
    </source>
</reference>
<proteinExistence type="inferred from homology"/>
<protein>
    <recommendedName>
        <fullName evidence="5">Fimbrillin-A associated anchor protein Mfa1/Mfa2</fullName>
    </recommendedName>
</protein>
<evidence type="ECO:0008006" key="5">
    <source>
        <dbReference type="Google" id="ProtNLM"/>
    </source>
</evidence>
<dbReference type="InterPro" id="IPR014941">
    <property type="entry name" value="FimB/Mfa2/Mfa3"/>
</dbReference>
<evidence type="ECO:0000256" key="1">
    <source>
        <dbReference type="ARBA" id="ARBA00007248"/>
    </source>
</evidence>
<gene>
    <name evidence="3" type="ORF">GCM10023313_13190</name>
</gene>
<name>A0ABP9FSH3_9SPHI</name>
<dbReference type="EMBL" id="BAABJI010000002">
    <property type="protein sequence ID" value="GAA4911618.1"/>
    <property type="molecule type" value="Genomic_DNA"/>
</dbReference>